<protein>
    <submittedName>
        <fullName evidence="3">WD repeat-containing protein KIAA1875-like isoform X4</fullName>
    </submittedName>
</protein>
<dbReference type="Proteomes" id="UP000515208">
    <property type="component" value="Unplaced"/>
</dbReference>
<reference evidence="3" key="1">
    <citation type="submission" date="2025-08" db="UniProtKB">
        <authorList>
            <consortium name="RefSeq"/>
        </authorList>
    </citation>
    <scope>IDENTIFICATION</scope>
    <source>
        <tissue evidence="3">Blood</tissue>
    </source>
</reference>
<dbReference type="RefSeq" id="XP_010842436.1">
    <property type="nucleotide sequence ID" value="XM_010844134.1"/>
</dbReference>
<evidence type="ECO:0000313" key="2">
    <source>
        <dbReference type="Proteomes" id="UP000515208"/>
    </source>
</evidence>
<evidence type="ECO:0000313" key="3">
    <source>
        <dbReference type="RefSeq" id="XP_010842436.1"/>
    </source>
</evidence>
<name>A0A6P3HJB5_BISBB</name>
<dbReference type="AlphaFoldDB" id="A0A6P3HJB5"/>
<dbReference type="PANTHER" id="PTHR45532:SF1">
    <property type="entry name" value="WD REPEAT-CONTAINING PROTEIN 97"/>
    <property type="match status" value="1"/>
</dbReference>
<evidence type="ECO:0000256" key="1">
    <source>
        <dbReference type="SAM" id="MobiDB-lite"/>
    </source>
</evidence>
<organism evidence="2 3">
    <name type="scientific">Bison bison bison</name>
    <name type="common">North American plains bison</name>
    <dbReference type="NCBI Taxonomy" id="43346"/>
    <lineage>
        <taxon>Eukaryota</taxon>
        <taxon>Metazoa</taxon>
        <taxon>Chordata</taxon>
        <taxon>Craniata</taxon>
        <taxon>Vertebrata</taxon>
        <taxon>Euteleostomi</taxon>
        <taxon>Mammalia</taxon>
        <taxon>Eutheria</taxon>
        <taxon>Laurasiatheria</taxon>
        <taxon>Artiodactyla</taxon>
        <taxon>Ruminantia</taxon>
        <taxon>Pecora</taxon>
        <taxon>Bovidae</taxon>
        <taxon>Bovinae</taxon>
        <taxon>Bison</taxon>
    </lineage>
</organism>
<gene>
    <name evidence="3" type="primary">LOC104991573</name>
</gene>
<dbReference type="SUPFAM" id="SSF48371">
    <property type="entry name" value="ARM repeat"/>
    <property type="match status" value="1"/>
</dbReference>
<dbReference type="PANTHER" id="PTHR45532">
    <property type="entry name" value="WD REPEAT-CONTAINING PROTEIN 97"/>
    <property type="match status" value="1"/>
</dbReference>
<dbReference type="InterPro" id="IPR016024">
    <property type="entry name" value="ARM-type_fold"/>
</dbReference>
<feature type="compositionally biased region" description="Acidic residues" evidence="1">
    <location>
        <begin position="54"/>
        <end position="67"/>
    </location>
</feature>
<keyword evidence="2" id="KW-1185">Reference proteome</keyword>
<feature type="region of interest" description="Disordered" evidence="1">
    <location>
        <begin position="51"/>
        <end position="80"/>
    </location>
</feature>
<proteinExistence type="predicted"/>
<feature type="region of interest" description="Disordered" evidence="1">
    <location>
        <begin position="423"/>
        <end position="458"/>
    </location>
</feature>
<dbReference type="GeneID" id="104991573"/>
<feature type="region of interest" description="Disordered" evidence="1">
    <location>
        <begin position="1"/>
        <end position="29"/>
    </location>
</feature>
<sequence>MWLPEEVSGLGALGGLSGSLKSKQRRGQEDPWLVRGIRRRHTKQQQKLIQWLRDEEDEDEEEPDLDWGLEPPSPPHRLPSDPLLVPVRLRAQSTKDPILSLKGTHEDTAKTETYLHHPQFHYAQLLWEQRYGRLPKFLQFFVEQNWFKKLFPIFTLQAYPEMGTVEGLASAFMDLLEEASWADRVHVLRALLRLLPDLSRDFCSRLQGTLLHLLNLEQPPSLQDRVQKQFVMLALQLLLACSLESREVVVELMSYFLYSPAPFRPELRRLLDGLGLQDPQGFLFKEMMTWVQGPDPESKATLRRRCCQKLEEMIQQLQPEVVLRSPAPAILPHEMPPREMLPLAQMVWSQSKMLDLGPIDALNFFCEQQRIRHQGPIPEEPYSPPPGPPLPPQFCGMVLPHPPDPRHDRILRLQEARVQRSPMRLRGEWGQGWKSDPSPAQFPPSIHPTPRSHHPAGPPGRMLSRLCVNRSLDSTIRILKLPLPRVELQPFPPDWPRSARPLPPRLLHPALQRYFLPDDTNPDNYH</sequence>
<accession>A0A6P3HJB5</accession>